<organism evidence="1 2">
    <name type="scientific">Xenoophorus captivus</name>
    <dbReference type="NCBI Taxonomy" id="1517983"/>
    <lineage>
        <taxon>Eukaryota</taxon>
        <taxon>Metazoa</taxon>
        <taxon>Chordata</taxon>
        <taxon>Craniata</taxon>
        <taxon>Vertebrata</taxon>
        <taxon>Euteleostomi</taxon>
        <taxon>Actinopterygii</taxon>
        <taxon>Neopterygii</taxon>
        <taxon>Teleostei</taxon>
        <taxon>Neoteleostei</taxon>
        <taxon>Acanthomorphata</taxon>
        <taxon>Ovalentaria</taxon>
        <taxon>Atherinomorphae</taxon>
        <taxon>Cyprinodontiformes</taxon>
        <taxon>Goodeidae</taxon>
        <taxon>Xenoophorus</taxon>
    </lineage>
</organism>
<evidence type="ECO:0000313" key="1">
    <source>
        <dbReference type="EMBL" id="MEQ2209075.1"/>
    </source>
</evidence>
<sequence length="79" mass="8838">EGRLLCVAVFPFIRGSLFYTCHNVRGAAIQRGQNERLRSGQRGQPDVLYLRTAGHKRLLRCVAGEKTPKAGTDRQSQAR</sequence>
<accession>A0ABV0RLW5</accession>
<proteinExistence type="predicted"/>
<comment type="caution">
    <text evidence="1">The sequence shown here is derived from an EMBL/GenBank/DDBJ whole genome shotgun (WGS) entry which is preliminary data.</text>
</comment>
<name>A0ABV0RLW5_9TELE</name>
<protein>
    <submittedName>
        <fullName evidence="1">Uncharacterized protein</fullName>
    </submittedName>
</protein>
<evidence type="ECO:0000313" key="2">
    <source>
        <dbReference type="Proteomes" id="UP001434883"/>
    </source>
</evidence>
<gene>
    <name evidence="1" type="ORF">XENOCAPTIV_023762</name>
</gene>
<dbReference type="EMBL" id="JAHRIN010050957">
    <property type="protein sequence ID" value="MEQ2209075.1"/>
    <property type="molecule type" value="Genomic_DNA"/>
</dbReference>
<keyword evidence="2" id="KW-1185">Reference proteome</keyword>
<dbReference type="Proteomes" id="UP001434883">
    <property type="component" value="Unassembled WGS sequence"/>
</dbReference>
<reference evidence="1 2" key="1">
    <citation type="submission" date="2021-06" db="EMBL/GenBank/DDBJ databases">
        <authorList>
            <person name="Palmer J.M."/>
        </authorList>
    </citation>
    <scope>NUCLEOTIDE SEQUENCE [LARGE SCALE GENOMIC DNA]</scope>
    <source>
        <strain evidence="1 2">XC_2019</strain>
        <tissue evidence="1">Muscle</tissue>
    </source>
</reference>
<feature type="non-terminal residue" evidence="1">
    <location>
        <position position="1"/>
    </location>
</feature>